<accession>A0A5B7GEL7</accession>
<gene>
    <name evidence="1" type="ORF">E2C01_052779</name>
</gene>
<dbReference type="Proteomes" id="UP000324222">
    <property type="component" value="Unassembled WGS sequence"/>
</dbReference>
<sequence length="72" mass="7988">MISQCFVATQQVYKEARVAYREEAARSVYKSPEEDSSEFHLVACPSGERRAPQVRPRAWGCGGREAQGRAAA</sequence>
<evidence type="ECO:0000313" key="1">
    <source>
        <dbReference type="EMBL" id="MPC58770.1"/>
    </source>
</evidence>
<protein>
    <submittedName>
        <fullName evidence="1">Uncharacterized protein</fullName>
    </submittedName>
</protein>
<organism evidence="1 2">
    <name type="scientific">Portunus trituberculatus</name>
    <name type="common">Swimming crab</name>
    <name type="synonym">Neptunus trituberculatus</name>
    <dbReference type="NCBI Taxonomy" id="210409"/>
    <lineage>
        <taxon>Eukaryota</taxon>
        <taxon>Metazoa</taxon>
        <taxon>Ecdysozoa</taxon>
        <taxon>Arthropoda</taxon>
        <taxon>Crustacea</taxon>
        <taxon>Multicrustacea</taxon>
        <taxon>Malacostraca</taxon>
        <taxon>Eumalacostraca</taxon>
        <taxon>Eucarida</taxon>
        <taxon>Decapoda</taxon>
        <taxon>Pleocyemata</taxon>
        <taxon>Brachyura</taxon>
        <taxon>Eubrachyura</taxon>
        <taxon>Portunoidea</taxon>
        <taxon>Portunidae</taxon>
        <taxon>Portuninae</taxon>
        <taxon>Portunus</taxon>
    </lineage>
</organism>
<reference evidence="1 2" key="1">
    <citation type="submission" date="2019-05" db="EMBL/GenBank/DDBJ databases">
        <title>Another draft genome of Portunus trituberculatus and its Hox gene families provides insights of decapod evolution.</title>
        <authorList>
            <person name="Jeong J.-H."/>
            <person name="Song I."/>
            <person name="Kim S."/>
            <person name="Choi T."/>
            <person name="Kim D."/>
            <person name="Ryu S."/>
            <person name="Kim W."/>
        </authorList>
    </citation>
    <scope>NUCLEOTIDE SEQUENCE [LARGE SCALE GENOMIC DNA]</scope>
    <source>
        <tissue evidence="1">Muscle</tissue>
    </source>
</reference>
<evidence type="ECO:0000313" key="2">
    <source>
        <dbReference type="Proteomes" id="UP000324222"/>
    </source>
</evidence>
<name>A0A5B7GEL7_PORTR</name>
<dbReference type="EMBL" id="VSRR010015974">
    <property type="protein sequence ID" value="MPC58770.1"/>
    <property type="molecule type" value="Genomic_DNA"/>
</dbReference>
<comment type="caution">
    <text evidence="1">The sequence shown here is derived from an EMBL/GenBank/DDBJ whole genome shotgun (WGS) entry which is preliminary data.</text>
</comment>
<dbReference type="AlphaFoldDB" id="A0A5B7GEL7"/>
<proteinExistence type="predicted"/>
<keyword evidence="2" id="KW-1185">Reference proteome</keyword>